<sequence>MLYKLPHANLQNILPSITTINRLLDNKSNIADGIVRFKELKLLLIKQNYPLNVFISEDQTAIIKNVAYDSKSNQLIGFVSPCQENGFPRSNVYVNSVQDIENAFLKYAIGCNAYVYMAQPLIDNSSAFCLAVFASNNKFNYEDVLTRWTDGNTRCLKAMRLWSKIPLSSTNLTRFLKSNVFLPMCSKIVSLEHIKKLIETFSKETFIITDKNFISSNAYTSVKLNANKLLLLIEKIASQPCEKIFKQIRSMTSTYSTVVNFNLVGILRRLNRVEILNEISTDLSKHSDFHGKKITN</sequence>
<keyword evidence="2" id="KW-1185">Reference proteome</keyword>
<dbReference type="EMBL" id="JADYXP020000034">
    <property type="protein sequence ID" value="KAL0098820.1"/>
    <property type="molecule type" value="Genomic_DNA"/>
</dbReference>
<dbReference type="AlphaFoldDB" id="A0AAW2E997"/>
<organism evidence="1 2">
    <name type="scientific">Cardiocondyla obscurior</name>
    <dbReference type="NCBI Taxonomy" id="286306"/>
    <lineage>
        <taxon>Eukaryota</taxon>
        <taxon>Metazoa</taxon>
        <taxon>Ecdysozoa</taxon>
        <taxon>Arthropoda</taxon>
        <taxon>Hexapoda</taxon>
        <taxon>Insecta</taxon>
        <taxon>Pterygota</taxon>
        <taxon>Neoptera</taxon>
        <taxon>Endopterygota</taxon>
        <taxon>Hymenoptera</taxon>
        <taxon>Apocrita</taxon>
        <taxon>Aculeata</taxon>
        <taxon>Formicoidea</taxon>
        <taxon>Formicidae</taxon>
        <taxon>Myrmicinae</taxon>
        <taxon>Cardiocondyla</taxon>
    </lineage>
</organism>
<protein>
    <submittedName>
        <fullName evidence="1">Uncharacterized protein</fullName>
    </submittedName>
</protein>
<evidence type="ECO:0000313" key="1">
    <source>
        <dbReference type="EMBL" id="KAL0098820.1"/>
    </source>
</evidence>
<name>A0AAW2E997_9HYME</name>
<dbReference type="PANTHER" id="PTHR33173:SF2">
    <property type="entry name" value="MYND-TYPE DOMAIN-CONTAINING PROTEIN"/>
    <property type="match status" value="1"/>
</dbReference>
<reference evidence="1 2" key="1">
    <citation type="submission" date="2023-03" db="EMBL/GenBank/DDBJ databases">
        <title>High recombination rates correlate with genetic variation in Cardiocondyla obscurior ants.</title>
        <authorList>
            <person name="Errbii M."/>
        </authorList>
    </citation>
    <scope>NUCLEOTIDE SEQUENCE [LARGE SCALE GENOMIC DNA]</scope>
    <source>
        <strain evidence="1">Alpha-2009</strain>
        <tissue evidence="1">Whole body</tissue>
    </source>
</reference>
<proteinExistence type="predicted"/>
<dbReference type="Proteomes" id="UP001430953">
    <property type="component" value="Unassembled WGS sequence"/>
</dbReference>
<comment type="caution">
    <text evidence="1">The sequence shown here is derived from an EMBL/GenBank/DDBJ whole genome shotgun (WGS) entry which is preliminary data.</text>
</comment>
<dbReference type="PANTHER" id="PTHR33173">
    <property type="match status" value="1"/>
</dbReference>
<gene>
    <name evidence="1" type="ORF">PUN28_020765</name>
</gene>
<evidence type="ECO:0000313" key="2">
    <source>
        <dbReference type="Proteomes" id="UP001430953"/>
    </source>
</evidence>
<accession>A0AAW2E997</accession>